<evidence type="ECO:0000256" key="4">
    <source>
        <dbReference type="ARBA" id="ARBA00023002"/>
    </source>
</evidence>
<proteinExistence type="inferred from homology"/>
<dbReference type="GO" id="GO:0004497">
    <property type="term" value="F:monooxygenase activity"/>
    <property type="evidence" value="ECO:0007669"/>
    <property type="project" value="UniProtKB-KW"/>
</dbReference>
<dbReference type="Proteomes" id="UP000054350">
    <property type="component" value="Unassembled WGS sequence"/>
</dbReference>
<dbReference type="eggNOG" id="KOG0156">
    <property type="taxonomic scope" value="Eukaryota"/>
</dbReference>
<keyword evidence="2 6" id="KW-0349">Heme</keyword>
<dbReference type="AlphaFoldDB" id="A0A0L0SZL9"/>
<evidence type="ECO:0008006" key="10">
    <source>
        <dbReference type="Google" id="ProtNLM"/>
    </source>
</evidence>
<dbReference type="InterPro" id="IPR002401">
    <property type="entry name" value="Cyt_P450_E_grp-I"/>
</dbReference>
<keyword evidence="4 7" id="KW-0560">Oxidoreductase</keyword>
<dbReference type="InterPro" id="IPR001128">
    <property type="entry name" value="Cyt_P450"/>
</dbReference>
<keyword evidence="3 6" id="KW-0479">Metal-binding</keyword>
<dbReference type="OrthoDB" id="1470350at2759"/>
<dbReference type="GO" id="GO:0016705">
    <property type="term" value="F:oxidoreductase activity, acting on paired donors, with incorporation or reduction of molecular oxygen"/>
    <property type="evidence" value="ECO:0007669"/>
    <property type="project" value="InterPro"/>
</dbReference>
<evidence type="ECO:0000256" key="7">
    <source>
        <dbReference type="RuleBase" id="RU000461"/>
    </source>
</evidence>
<dbReference type="PANTHER" id="PTHR24289">
    <property type="entry name" value="STEROID 17-ALPHA-HYDROXYLASE/17,20 LYASE"/>
    <property type="match status" value="1"/>
</dbReference>
<feature type="binding site" description="axial binding residue" evidence="6">
    <location>
        <position position="533"/>
    </location>
    <ligand>
        <name>heme</name>
        <dbReference type="ChEBI" id="CHEBI:30413"/>
    </ligand>
    <ligandPart>
        <name>Fe</name>
        <dbReference type="ChEBI" id="CHEBI:18248"/>
    </ligandPart>
</feature>
<dbReference type="Gene3D" id="1.10.630.10">
    <property type="entry name" value="Cytochrome P450"/>
    <property type="match status" value="1"/>
</dbReference>
<evidence type="ECO:0000313" key="8">
    <source>
        <dbReference type="EMBL" id="KNE67958.1"/>
    </source>
</evidence>
<organism evidence="8 9">
    <name type="scientific">Allomyces macrogynus (strain ATCC 38327)</name>
    <name type="common">Allomyces javanicus var. macrogynus</name>
    <dbReference type="NCBI Taxonomy" id="578462"/>
    <lineage>
        <taxon>Eukaryota</taxon>
        <taxon>Fungi</taxon>
        <taxon>Fungi incertae sedis</taxon>
        <taxon>Blastocladiomycota</taxon>
        <taxon>Blastocladiomycetes</taxon>
        <taxon>Blastocladiales</taxon>
        <taxon>Blastocladiaceae</taxon>
        <taxon>Allomyces</taxon>
    </lineage>
</organism>
<dbReference type="OMA" id="KVFTVWI"/>
<evidence type="ECO:0000256" key="3">
    <source>
        <dbReference type="ARBA" id="ARBA00022723"/>
    </source>
</evidence>
<dbReference type="PRINTS" id="PR00385">
    <property type="entry name" value="P450"/>
</dbReference>
<accession>A0A0L0SZL9</accession>
<dbReference type="InterPro" id="IPR036396">
    <property type="entry name" value="Cyt_P450_sf"/>
</dbReference>
<dbReference type="GO" id="GO:0020037">
    <property type="term" value="F:heme binding"/>
    <property type="evidence" value="ECO:0007669"/>
    <property type="project" value="InterPro"/>
</dbReference>
<dbReference type="STRING" id="578462.A0A0L0SZL9"/>
<dbReference type="InterPro" id="IPR017972">
    <property type="entry name" value="Cyt_P450_CS"/>
</dbReference>
<comment type="similarity">
    <text evidence="1 7">Belongs to the cytochrome P450 family.</text>
</comment>
<evidence type="ECO:0000256" key="1">
    <source>
        <dbReference type="ARBA" id="ARBA00010617"/>
    </source>
</evidence>
<keyword evidence="5 6" id="KW-0408">Iron</keyword>
<dbReference type="EMBL" id="GG745355">
    <property type="protein sequence ID" value="KNE67958.1"/>
    <property type="molecule type" value="Genomic_DNA"/>
</dbReference>
<evidence type="ECO:0000256" key="5">
    <source>
        <dbReference type="ARBA" id="ARBA00023004"/>
    </source>
</evidence>
<dbReference type="PRINTS" id="PR00463">
    <property type="entry name" value="EP450I"/>
</dbReference>
<evidence type="ECO:0000256" key="6">
    <source>
        <dbReference type="PIRSR" id="PIRSR602401-1"/>
    </source>
</evidence>
<gene>
    <name evidence="8" type="ORF">AMAG_19818</name>
</gene>
<evidence type="ECO:0000256" key="2">
    <source>
        <dbReference type="ARBA" id="ARBA00022617"/>
    </source>
</evidence>
<dbReference type="VEuPathDB" id="FungiDB:AMAG_19818"/>
<evidence type="ECO:0000313" key="9">
    <source>
        <dbReference type="Proteomes" id="UP000054350"/>
    </source>
</evidence>
<comment type="cofactor">
    <cofactor evidence="6">
        <name>heme</name>
        <dbReference type="ChEBI" id="CHEBI:30413"/>
    </cofactor>
</comment>
<protein>
    <recommendedName>
        <fullName evidence="10">Cytochrome P450</fullName>
    </recommendedName>
</protein>
<dbReference type="PANTHER" id="PTHR24289:SF1">
    <property type="entry name" value="STEROID 17-ALPHA-HYDROXYLASE_17,20 LYASE"/>
    <property type="match status" value="1"/>
</dbReference>
<keyword evidence="9" id="KW-1185">Reference proteome</keyword>
<dbReference type="PROSITE" id="PS00086">
    <property type="entry name" value="CYTOCHROME_P450"/>
    <property type="match status" value="1"/>
</dbReference>
<dbReference type="GO" id="GO:0005506">
    <property type="term" value="F:iron ion binding"/>
    <property type="evidence" value="ECO:0007669"/>
    <property type="project" value="InterPro"/>
</dbReference>
<reference evidence="9" key="2">
    <citation type="submission" date="2009-11" db="EMBL/GenBank/DDBJ databases">
        <title>The Genome Sequence of Allomyces macrogynus strain ATCC 38327.</title>
        <authorList>
            <consortium name="The Broad Institute Genome Sequencing Platform"/>
            <person name="Russ C."/>
            <person name="Cuomo C."/>
            <person name="Shea T."/>
            <person name="Young S.K."/>
            <person name="Zeng Q."/>
            <person name="Koehrsen M."/>
            <person name="Haas B."/>
            <person name="Borodovsky M."/>
            <person name="Guigo R."/>
            <person name="Alvarado L."/>
            <person name="Berlin A."/>
            <person name="Borenstein D."/>
            <person name="Chen Z."/>
            <person name="Engels R."/>
            <person name="Freedman E."/>
            <person name="Gellesch M."/>
            <person name="Goldberg J."/>
            <person name="Griggs A."/>
            <person name="Gujja S."/>
            <person name="Heiman D."/>
            <person name="Hepburn T."/>
            <person name="Howarth C."/>
            <person name="Jen D."/>
            <person name="Larson L."/>
            <person name="Lewis B."/>
            <person name="Mehta T."/>
            <person name="Park D."/>
            <person name="Pearson M."/>
            <person name="Roberts A."/>
            <person name="Saif S."/>
            <person name="Shenoy N."/>
            <person name="Sisk P."/>
            <person name="Stolte C."/>
            <person name="Sykes S."/>
            <person name="Walk T."/>
            <person name="White J."/>
            <person name="Yandava C."/>
            <person name="Burger G."/>
            <person name="Gray M.W."/>
            <person name="Holland P.W.H."/>
            <person name="King N."/>
            <person name="Lang F.B.F."/>
            <person name="Roger A.J."/>
            <person name="Ruiz-Trillo I."/>
            <person name="Lander E."/>
            <person name="Nusbaum C."/>
        </authorList>
    </citation>
    <scope>NUCLEOTIDE SEQUENCE [LARGE SCALE GENOMIC DNA]</scope>
    <source>
        <strain evidence="9">ATCC 38327</strain>
    </source>
</reference>
<reference evidence="8 9" key="1">
    <citation type="submission" date="2009-11" db="EMBL/GenBank/DDBJ databases">
        <title>Annotation of Allomyces macrogynus ATCC 38327.</title>
        <authorList>
            <consortium name="The Broad Institute Genome Sequencing Platform"/>
            <person name="Russ C."/>
            <person name="Cuomo C."/>
            <person name="Burger G."/>
            <person name="Gray M.W."/>
            <person name="Holland P.W.H."/>
            <person name="King N."/>
            <person name="Lang F.B.F."/>
            <person name="Roger A.J."/>
            <person name="Ruiz-Trillo I."/>
            <person name="Young S.K."/>
            <person name="Zeng Q."/>
            <person name="Gargeya S."/>
            <person name="Fitzgerald M."/>
            <person name="Haas B."/>
            <person name="Abouelleil A."/>
            <person name="Alvarado L."/>
            <person name="Arachchi H.M."/>
            <person name="Berlin A."/>
            <person name="Chapman S.B."/>
            <person name="Gearin G."/>
            <person name="Goldberg J."/>
            <person name="Griggs A."/>
            <person name="Gujja S."/>
            <person name="Hansen M."/>
            <person name="Heiman D."/>
            <person name="Howarth C."/>
            <person name="Larimer J."/>
            <person name="Lui A."/>
            <person name="MacDonald P.J.P."/>
            <person name="McCowen C."/>
            <person name="Montmayeur A."/>
            <person name="Murphy C."/>
            <person name="Neiman D."/>
            <person name="Pearson M."/>
            <person name="Priest M."/>
            <person name="Roberts A."/>
            <person name="Saif S."/>
            <person name="Shea T."/>
            <person name="Sisk P."/>
            <person name="Stolte C."/>
            <person name="Sykes S."/>
            <person name="Wortman J."/>
            <person name="Nusbaum C."/>
            <person name="Birren B."/>
        </authorList>
    </citation>
    <scope>NUCLEOTIDE SEQUENCE [LARGE SCALE GENOMIC DNA]</scope>
    <source>
        <strain evidence="8 9">ATCC 38327</strain>
    </source>
</reference>
<name>A0A0L0SZL9_ALLM3</name>
<sequence>MAVAERKYLTVDPSISIACRLSSRPLKNATAIRARSLSPRSPARSRARLLDLLVYTADQTSPSSNQQEPSTTMSIIADTLRDATAALVGDNVGTQILAAAAATVVIAAAARRVFPSSTADLKLPPSPPAWPLVGHLPLLASTKEPDKLIQKLAHEYGPVFSLKLGNVDVIVISNQELAQETLVKRGKIYAGRWVGKVLAIGTENGQDLVMAPYGERWSHMRKIAHRILTPLKITQLDARLDTESLRFVRHLVASAGEPVEVKRHLMLYTVNIMLAKCLGITYDSPDDPALRSLCNDMLKIFELGGVGGLEDYYDSQVLNWVVMRHKRKEIDAVIARVHQGMVLGRILELKARLDDELAHGEDPAANRDLCYAEELFLSMEKDELTVNDIKQLLIDFLFAGMDTGAATLLWLHTYLINHPEHQTRLQAEVDTIVRTHGRLPSLDDFEDLPYTRAVIKEVARLSPVTPLGVPRQTTDTDTLAGYHIPAKAQVIYNFVGIHDSVYDRDFRPDRWIESNNLVLMDGIFTFGAGRRMCPGVHLAAREMVLLVARVVACVQLGNAKGEGVNIDMTPAFGLTVLPKESVLVKSTVRSAQVRELVEKADAALAGRAASGQATAK</sequence>
<dbReference type="Pfam" id="PF00067">
    <property type="entry name" value="p450"/>
    <property type="match status" value="1"/>
</dbReference>
<dbReference type="SUPFAM" id="SSF48264">
    <property type="entry name" value="Cytochrome P450"/>
    <property type="match status" value="1"/>
</dbReference>
<keyword evidence="7" id="KW-0503">Monooxygenase</keyword>